<sequence>MGKSRWQIIRLSLLAVTFGSSLLVLGKGIFFSNSKPENSVNSFIFPEQVPLPVWEQIKSIPLREKQKNEKLAVYNGQKYIYNQNDYELAIQARYEKYTDSNMGRLLIVYTPIQPGTVQIKLKYKEGIGHYGVFLYDEKIHITACINPQGKTTATEQQFVKNKYLYTLSLKRTLLWAIGQNDLADSSCLWTLLSGPFDSQADETTREATYEKLEAAWFDWHNWWRPRFPPEG</sequence>
<reference evidence="1" key="1">
    <citation type="submission" date="2021-02" db="EMBL/GenBank/DDBJ databases">
        <title>Metagenome analyses of Stigonema ocellatum DSM 106950, Chlorogloea purpurea SAG 13.99 and Gomphosphaeria aponina DSM 107014.</title>
        <authorList>
            <person name="Marter P."/>
            <person name="Huang S."/>
        </authorList>
    </citation>
    <scope>NUCLEOTIDE SEQUENCE</scope>
    <source>
        <strain evidence="1">JP213</strain>
    </source>
</reference>
<dbReference type="NCBIfam" id="TIGR04153">
    <property type="entry name" value="cyanosortA_assc"/>
    <property type="match status" value="1"/>
</dbReference>
<organism evidence="1 2">
    <name type="scientific">Gomphosphaeria aponina SAG 52.96 = DSM 107014</name>
    <dbReference type="NCBI Taxonomy" id="1521640"/>
    <lineage>
        <taxon>Bacteria</taxon>
        <taxon>Bacillati</taxon>
        <taxon>Cyanobacteriota</taxon>
        <taxon>Cyanophyceae</taxon>
        <taxon>Oscillatoriophycideae</taxon>
        <taxon>Chroococcales</taxon>
        <taxon>Gomphosphaeriaceae</taxon>
        <taxon>Gomphosphaeria</taxon>
    </lineage>
</organism>
<name>A0A941GUH4_9CHRO</name>
<gene>
    <name evidence="1" type="ORF">DSM107014_11930</name>
</gene>
<dbReference type="AlphaFoldDB" id="A0A941GUH4"/>
<comment type="caution">
    <text evidence="1">The sequence shown here is derived from an EMBL/GenBank/DDBJ whole genome shotgun (WGS) entry which is preliminary data.</text>
</comment>
<dbReference type="Proteomes" id="UP000767446">
    <property type="component" value="Unassembled WGS sequence"/>
</dbReference>
<evidence type="ECO:0000313" key="2">
    <source>
        <dbReference type="Proteomes" id="UP000767446"/>
    </source>
</evidence>
<evidence type="ECO:0000313" key="1">
    <source>
        <dbReference type="EMBL" id="MBR8828587.1"/>
    </source>
</evidence>
<dbReference type="InterPro" id="IPR026411">
    <property type="entry name" value="Cyanosort_A_assoc"/>
</dbReference>
<dbReference type="EMBL" id="JADQBC010000077">
    <property type="protein sequence ID" value="MBR8828587.1"/>
    <property type="molecule type" value="Genomic_DNA"/>
</dbReference>
<accession>A0A941GUH4</accession>
<proteinExistence type="predicted"/>
<protein>
    <submittedName>
        <fullName evidence="1">Cyanoexosortase A system-associated protein</fullName>
    </submittedName>
</protein>